<dbReference type="InParanoid" id="A0A5F8AF84"/>
<dbReference type="Bgee" id="ENSMMUG00000058639">
    <property type="expression patterns" value="Expressed in lung"/>
</dbReference>
<protein>
    <recommendedName>
        <fullName evidence="4">Secreted protein</fullName>
    </recommendedName>
</protein>
<reference evidence="2" key="3">
    <citation type="submission" date="2025-08" db="UniProtKB">
        <authorList>
            <consortium name="Ensembl"/>
        </authorList>
    </citation>
    <scope>IDENTIFICATION</scope>
    <source>
        <strain evidence="2">17573</strain>
    </source>
</reference>
<dbReference type="OMA" id="IYLTSCW"/>
<feature type="chain" id="PRO_5023875929" description="Secreted protein" evidence="1">
    <location>
        <begin position="17"/>
        <end position="100"/>
    </location>
</feature>
<dbReference type="PANTHER" id="PTHR12138:SF135">
    <property type="entry name" value="SAM DOMAIN-CONTAINING PROTEIN"/>
    <property type="match status" value="1"/>
</dbReference>
<dbReference type="Ensembl" id="ENSMMUT00000089752.1">
    <property type="protein sequence ID" value="ENSMMUP00000076049.1"/>
    <property type="gene ID" value="ENSMMUG00000058639.1"/>
</dbReference>
<evidence type="ECO:0000256" key="1">
    <source>
        <dbReference type="SAM" id="SignalP"/>
    </source>
</evidence>
<reference evidence="2" key="4">
    <citation type="submission" date="2025-09" db="UniProtKB">
        <authorList>
            <consortium name="Ensembl"/>
        </authorList>
    </citation>
    <scope>IDENTIFICATION</scope>
    <source>
        <strain evidence="2">17573</strain>
    </source>
</reference>
<evidence type="ECO:0000313" key="3">
    <source>
        <dbReference type="Proteomes" id="UP000006718"/>
    </source>
</evidence>
<keyword evidence="3" id="KW-1185">Reference proteome</keyword>
<proteinExistence type="predicted"/>
<reference evidence="2" key="2">
    <citation type="submission" date="2019-01" db="EMBL/GenBank/DDBJ databases">
        <authorList>
            <person name="Graves T."/>
            <person name="Eichler E.E."/>
            <person name="Wilson R.K."/>
        </authorList>
    </citation>
    <scope>NUCLEOTIDE SEQUENCE [LARGE SCALE GENOMIC DNA]</scope>
    <source>
        <strain evidence="2">17573</strain>
    </source>
</reference>
<dbReference type="PANTHER" id="PTHR12138">
    <property type="entry name" value="PRIMATE-EXPANDED PROTEIN FAMILY"/>
    <property type="match status" value="1"/>
</dbReference>
<evidence type="ECO:0008006" key="4">
    <source>
        <dbReference type="Google" id="ProtNLM"/>
    </source>
</evidence>
<keyword evidence="1" id="KW-0732">Signal</keyword>
<sequence length="100" mass="11086">FFFFFFFSNRISLLLPRLDCSTAISAHCNLHLLGSSDSHTSASQVAEITGVLHHSQLIFYICSRDRVSPCWPGWSRTPDLRYPPTSASESAGITGVSHRA</sequence>
<dbReference type="VEuPathDB" id="HostDB:ENSMMUG00000058639"/>
<evidence type="ECO:0000313" key="2">
    <source>
        <dbReference type="Ensembl" id="ENSMMUP00000076049.1"/>
    </source>
</evidence>
<dbReference type="AlphaFoldDB" id="A0A5F8AF84"/>
<accession>A0A5F8AF84</accession>
<dbReference type="PRINTS" id="PR02045">
    <property type="entry name" value="F138DOMAIN"/>
</dbReference>
<reference evidence="3" key="1">
    <citation type="journal article" date="2007" name="Science">
        <title>Evolutionary and biomedical insights from the rhesus macaque genome.</title>
        <authorList>
            <person name="Gibbs R.A."/>
            <person name="Rogers J."/>
            <person name="Katze M.G."/>
            <person name="Bumgarner R."/>
            <person name="Weinstock G.M."/>
            <person name="Mardis E.R."/>
            <person name="Remington K.A."/>
            <person name="Strausberg R.L."/>
            <person name="Venter J.C."/>
            <person name="Wilson R.K."/>
            <person name="Batzer M.A."/>
            <person name="Bustamante C.D."/>
            <person name="Eichler E.E."/>
            <person name="Hahn M.W."/>
            <person name="Hardison R.C."/>
            <person name="Makova K.D."/>
            <person name="Miller W."/>
            <person name="Milosavljevic A."/>
            <person name="Palermo R.E."/>
            <person name="Siepel A."/>
            <person name="Sikela J.M."/>
            <person name="Attaway T."/>
            <person name="Bell S."/>
            <person name="Bernard K.E."/>
            <person name="Buhay C.J."/>
            <person name="Chandrabose M.N."/>
            <person name="Dao M."/>
            <person name="Davis C."/>
            <person name="Delehaunty K.D."/>
            <person name="Ding Y."/>
            <person name="Dinh H.H."/>
            <person name="Dugan-Rocha S."/>
            <person name="Fulton L.A."/>
            <person name="Gabisi R.A."/>
            <person name="Garner T.T."/>
            <person name="Godfrey J."/>
            <person name="Hawes A.C."/>
            <person name="Hernandez J."/>
            <person name="Hines S."/>
            <person name="Holder M."/>
            <person name="Hume J."/>
            <person name="Jhangiani S.N."/>
            <person name="Joshi V."/>
            <person name="Khan Z.M."/>
            <person name="Kirkness E.F."/>
            <person name="Cree A."/>
            <person name="Fowler R.G."/>
            <person name="Lee S."/>
            <person name="Lewis L.R."/>
            <person name="Li Z."/>
            <person name="Liu Y.-S."/>
            <person name="Moore S.M."/>
            <person name="Muzny D."/>
            <person name="Nazareth L.V."/>
            <person name="Ngo D.N."/>
            <person name="Okwuonu G.O."/>
            <person name="Pai G."/>
            <person name="Parker D."/>
            <person name="Paul H.A."/>
            <person name="Pfannkoch C."/>
            <person name="Pohl C.S."/>
            <person name="Rogers Y.-H.C."/>
            <person name="Ruiz S.J."/>
            <person name="Sabo A."/>
            <person name="Santibanez J."/>
            <person name="Schneider B.W."/>
            <person name="Smith S.M."/>
            <person name="Sodergren E."/>
            <person name="Svatek A.F."/>
            <person name="Utterback T.R."/>
            <person name="Vattathil S."/>
            <person name="Warren W."/>
            <person name="White C.S."/>
            <person name="Chinwalla A.T."/>
            <person name="Feng Y."/>
            <person name="Halpern A.L."/>
            <person name="Hillier L.W."/>
            <person name="Huang X."/>
            <person name="Minx P."/>
            <person name="Nelson J.O."/>
            <person name="Pepin K.H."/>
            <person name="Qin X."/>
            <person name="Sutton G.G."/>
            <person name="Venter E."/>
            <person name="Walenz B.P."/>
            <person name="Wallis J.W."/>
            <person name="Worley K.C."/>
            <person name="Yang S.-P."/>
            <person name="Jones S.M."/>
            <person name="Marra M.A."/>
            <person name="Rocchi M."/>
            <person name="Schein J.E."/>
            <person name="Baertsch R."/>
            <person name="Clarke L."/>
            <person name="Csuros M."/>
            <person name="Glasscock J."/>
            <person name="Harris R.A."/>
            <person name="Havlak P."/>
            <person name="Jackson A.R."/>
            <person name="Jiang H."/>
            <person name="Liu Y."/>
            <person name="Messina D.N."/>
            <person name="Shen Y."/>
            <person name="Song H.X.-Z."/>
            <person name="Wylie T."/>
            <person name="Zhang L."/>
            <person name="Birney E."/>
            <person name="Han K."/>
            <person name="Konkel M.K."/>
            <person name="Lee J."/>
            <person name="Smit A.F.A."/>
            <person name="Ullmer B."/>
            <person name="Wang H."/>
            <person name="Xing J."/>
            <person name="Burhans R."/>
            <person name="Cheng Z."/>
            <person name="Karro J.E."/>
            <person name="Ma J."/>
            <person name="Raney B."/>
            <person name="She X."/>
            <person name="Cox M.J."/>
            <person name="Demuth J.P."/>
            <person name="Dumas L.J."/>
            <person name="Han S.-G."/>
            <person name="Hopkins J."/>
            <person name="Karimpour-Fard A."/>
            <person name="Kim Y.H."/>
            <person name="Pollack J.R."/>
            <person name="Vinar T."/>
            <person name="Addo-Quaye C."/>
            <person name="Degenhardt J."/>
            <person name="Denby A."/>
            <person name="Hubisz M.J."/>
            <person name="Indap A."/>
            <person name="Kosiol C."/>
            <person name="Lahn B.T."/>
            <person name="Lawson H.A."/>
            <person name="Marklein A."/>
            <person name="Nielsen R."/>
            <person name="Vallender E.J."/>
            <person name="Clark A.G."/>
            <person name="Ferguson B."/>
            <person name="Hernandez R.D."/>
            <person name="Hirani K."/>
            <person name="Kehrer-Sawatzki H."/>
            <person name="Kolb J."/>
            <person name="Patil S."/>
            <person name="Pu L.-L."/>
            <person name="Ren Y."/>
            <person name="Smith D.G."/>
            <person name="Wheeler D.A."/>
            <person name="Schenck I."/>
            <person name="Ball E.V."/>
            <person name="Chen R."/>
            <person name="Cooper D.N."/>
            <person name="Giardine B."/>
            <person name="Hsu F."/>
            <person name="Kent W.J."/>
            <person name="Lesk A."/>
            <person name="Nelson D.L."/>
            <person name="O'brien W.E."/>
            <person name="Pruefer K."/>
            <person name="Stenson P.D."/>
            <person name="Wallace J.C."/>
            <person name="Ke H."/>
            <person name="Liu X.-M."/>
            <person name="Wang P."/>
            <person name="Xiang A.P."/>
            <person name="Yang F."/>
            <person name="Barber G.P."/>
            <person name="Haussler D."/>
            <person name="Karolchik D."/>
            <person name="Kern A.D."/>
            <person name="Kuhn R.M."/>
            <person name="Smith K.E."/>
            <person name="Zwieg A.S."/>
        </authorList>
    </citation>
    <scope>NUCLEOTIDE SEQUENCE [LARGE SCALE GENOMIC DNA]</scope>
    <source>
        <strain evidence="3">17573</strain>
    </source>
</reference>
<feature type="signal peptide" evidence="1">
    <location>
        <begin position="1"/>
        <end position="16"/>
    </location>
</feature>
<dbReference type="GeneTree" id="ENSGT01150000286943"/>
<organism evidence="2 3">
    <name type="scientific">Macaca mulatta</name>
    <name type="common">Rhesus macaque</name>
    <dbReference type="NCBI Taxonomy" id="9544"/>
    <lineage>
        <taxon>Eukaryota</taxon>
        <taxon>Metazoa</taxon>
        <taxon>Chordata</taxon>
        <taxon>Craniata</taxon>
        <taxon>Vertebrata</taxon>
        <taxon>Euteleostomi</taxon>
        <taxon>Mammalia</taxon>
        <taxon>Eutheria</taxon>
        <taxon>Euarchontoglires</taxon>
        <taxon>Primates</taxon>
        <taxon>Haplorrhini</taxon>
        <taxon>Catarrhini</taxon>
        <taxon>Cercopithecidae</taxon>
        <taxon>Cercopithecinae</taxon>
        <taxon>Macaca</taxon>
    </lineage>
</organism>
<name>A0A5F8AF84_MACMU</name>
<dbReference type="Proteomes" id="UP000006718">
    <property type="component" value="Chromosome 16"/>
</dbReference>